<reference evidence="2 3" key="1">
    <citation type="submission" date="2018-12" db="EMBL/GenBank/DDBJ databases">
        <authorList>
            <person name="Li F."/>
        </authorList>
    </citation>
    <scope>NUCLEOTIDE SEQUENCE [LARGE SCALE GENOMIC DNA]</scope>
    <source>
        <strain evidence="2 3">11W25H-1</strain>
    </source>
</reference>
<keyword evidence="1" id="KW-1133">Transmembrane helix</keyword>
<feature type="transmembrane region" description="Helical" evidence="1">
    <location>
        <begin position="30"/>
        <end position="52"/>
    </location>
</feature>
<dbReference type="RefSeq" id="WP_128495739.1">
    <property type="nucleotide sequence ID" value="NZ_RZNB01000005.1"/>
</dbReference>
<keyword evidence="1" id="KW-0812">Transmembrane</keyword>
<gene>
    <name evidence="2" type="ORF">ELQ90_13160</name>
</gene>
<sequence length="95" mass="9944">MELLFVALGGAIIGLGVHYAAPWQRERGVLLVPAIGVVVSAVVWLGLTVLGWPWDGGWIWAVTLLLAAVAAAVAAVVLGRSRSTSDERMLVRLGG</sequence>
<dbReference type="OrthoDB" id="5121696at2"/>
<accession>A0A3S4A227</accession>
<evidence type="ECO:0000313" key="2">
    <source>
        <dbReference type="EMBL" id="RWZ49692.1"/>
    </source>
</evidence>
<feature type="transmembrane region" description="Helical" evidence="1">
    <location>
        <begin position="58"/>
        <end position="79"/>
    </location>
</feature>
<keyword evidence="1" id="KW-0472">Membrane</keyword>
<comment type="caution">
    <text evidence="2">The sequence shown here is derived from an EMBL/GenBank/DDBJ whole genome shotgun (WGS) entry which is preliminary data.</text>
</comment>
<evidence type="ECO:0000256" key="1">
    <source>
        <dbReference type="SAM" id="Phobius"/>
    </source>
</evidence>
<organism evidence="2 3">
    <name type="scientific">Labedella phragmitis</name>
    <dbReference type="NCBI Taxonomy" id="2498849"/>
    <lineage>
        <taxon>Bacteria</taxon>
        <taxon>Bacillati</taxon>
        <taxon>Actinomycetota</taxon>
        <taxon>Actinomycetes</taxon>
        <taxon>Micrococcales</taxon>
        <taxon>Microbacteriaceae</taxon>
        <taxon>Labedella</taxon>
    </lineage>
</organism>
<evidence type="ECO:0000313" key="3">
    <source>
        <dbReference type="Proteomes" id="UP000288547"/>
    </source>
</evidence>
<dbReference type="EMBL" id="RZNB01000005">
    <property type="protein sequence ID" value="RWZ49692.1"/>
    <property type="molecule type" value="Genomic_DNA"/>
</dbReference>
<feature type="transmembrane region" description="Helical" evidence="1">
    <location>
        <begin position="6"/>
        <end position="23"/>
    </location>
</feature>
<evidence type="ECO:0008006" key="4">
    <source>
        <dbReference type="Google" id="ProtNLM"/>
    </source>
</evidence>
<name>A0A3S4A227_9MICO</name>
<proteinExistence type="predicted"/>
<protein>
    <recommendedName>
        <fullName evidence="4">Integral membrane protein</fullName>
    </recommendedName>
</protein>
<dbReference type="Proteomes" id="UP000288547">
    <property type="component" value="Unassembled WGS sequence"/>
</dbReference>
<dbReference type="AlphaFoldDB" id="A0A3S4A227"/>
<keyword evidence="3" id="KW-1185">Reference proteome</keyword>